<feature type="domain" description="TLDc" evidence="2">
    <location>
        <begin position="169"/>
        <end position="232"/>
    </location>
</feature>
<keyword evidence="5" id="KW-1185">Reference proteome</keyword>
<feature type="non-terminal residue" evidence="3">
    <location>
        <position position="232"/>
    </location>
</feature>
<dbReference type="Proteomes" id="UP000681722">
    <property type="component" value="Unassembled WGS sequence"/>
</dbReference>
<dbReference type="PROSITE" id="PS51886">
    <property type="entry name" value="TLDC"/>
    <property type="match status" value="1"/>
</dbReference>
<gene>
    <name evidence="3" type="ORF">GPM918_LOCUS36062</name>
    <name evidence="4" type="ORF">SRO942_LOCUS36794</name>
</gene>
<feature type="coiled-coil region" evidence="1">
    <location>
        <begin position="55"/>
        <end position="124"/>
    </location>
</feature>
<comment type="caution">
    <text evidence="3">The sequence shown here is derived from an EMBL/GenBank/DDBJ whole genome shotgun (WGS) entry which is preliminary data.</text>
</comment>
<evidence type="ECO:0000256" key="1">
    <source>
        <dbReference type="SAM" id="Coils"/>
    </source>
</evidence>
<evidence type="ECO:0000313" key="4">
    <source>
        <dbReference type="EMBL" id="CAF4350532.1"/>
    </source>
</evidence>
<accession>A0A815SCY3</accession>
<dbReference type="AlphaFoldDB" id="A0A815SCY3"/>
<name>A0A815SCY3_9BILA</name>
<reference evidence="3" key="1">
    <citation type="submission" date="2021-02" db="EMBL/GenBank/DDBJ databases">
        <authorList>
            <person name="Nowell W R."/>
        </authorList>
    </citation>
    <scope>NUCLEOTIDE SEQUENCE</scope>
</reference>
<dbReference type="EMBL" id="CAJOBC010086953">
    <property type="protein sequence ID" value="CAF4350532.1"/>
    <property type="molecule type" value="Genomic_DNA"/>
</dbReference>
<evidence type="ECO:0000259" key="2">
    <source>
        <dbReference type="PROSITE" id="PS51886"/>
    </source>
</evidence>
<evidence type="ECO:0000313" key="5">
    <source>
        <dbReference type="Proteomes" id="UP000663829"/>
    </source>
</evidence>
<sequence>MFCNKHYLQHRQMIDTQFDRLIEQHALFQQDLNSTQYKTHSHLVQEIDEWQQKMFDEIEKTVKAAKQNLTQTLSKEEEVKRNFTLITNDLRVKQSTRDYDESDVDEWKRHLAQLEVQLKQLQTSNISKIQLNLNTSNDFTKIIDLVIKNTEYVSVSPHSSHEPLFLGGILLNDKQHQLKLNEFSSRENQHWTLIYQGTRDGFAAQHFHRHCDGKGPTVTVIQSNPGGYLFGV</sequence>
<dbReference type="EMBL" id="CAJNOQ010021459">
    <property type="protein sequence ID" value="CAF1486497.1"/>
    <property type="molecule type" value="Genomic_DNA"/>
</dbReference>
<dbReference type="Proteomes" id="UP000663829">
    <property type="component" value="Unassembled WGS sequence"/>
</dbReference>
<dbReference type="OrthoDB" id="10041276at2759"/>
<keyword evidence="1" id="KW-0175">Coiled coil</keyword>
<dbReference type="Pfam" id="PF07534">
    <property type="entry name" value="TLD"/>
    <property type="match status" value="1"/>
</dbReference>
<organism evidence="3 5">
    <name type="scientific">Didymodactylos carnosus</name>
    <dbReference type="NCBI Taxonomy" id="1234261"/>
    <lineage>
        <taxon>Eukaryota</taxon>
        <taxon>Metazoa</taxon>
        <taxon>Spiralia</taxon>
        <taxon>Gnathifera</taxon>
        <taxon>Rotifera</taxon>
        <taxon>Eurotatoria</taxon>
        <taxon>Bdelloidea</taxon>
        <taxon>Philodinida</taxon>
        <taxon>Philodinidae</taxon>
        <taxon>Didymodactylos</taxon>
    </lineage>
</organism>
<proteinExistence type="predicted"/>
<protein>
    <recommendedName>
        <fullName evidence="2">TLDc domain-containing protein</fullName>
    </recommendedName>
</protein>
<evidence type="ECO:0000313" key="3">
    <source>
        <dbReference type="EMBL" id="CAF1486497.1"/>
    </source>
</evidence>
<dbReference type="InterPro" id="IPR006571">
    <property type="entry name" value="TLDc_dom"/>
</dbReference>